<name>A0A1A9EWU5_9GAMM</name>
<dbReference type="PROSITE" id="PS51371">
    <property type="entry name" value="CBS"/>
    <property type="match status" value="2"/>
</dbReference>
<dbReference type="SUPFAM" id="SSF54631">
    <property type="entry name" value="CBS-domain pair"/>
    <property type="match status" value="1"/>
</dbReference>
<dbReference type="InterPro" id="IPR000644">
    <property type="entry name" value="CBS_dom"/>
</dbReference>
<dbReference type="InterPro" id="IPR044729">
    <property type="entry name" value="CBS_bac"/>
</dbReference>
<dbReference type="InterPro" id="IPR051257">
    <property type="entry name" value="Diverse_CBS-Domain"/>
</dbReference>
<evidence type="ECO:0000313" key="5">
    <source>
        <dbReference type="Proteomes" id="UP000078070"/>
    </source>
</evidence>
<reference evidence="5" key="1">
    <citation type="submission" date="2016-05" db="EMBL/GenBank/DDBJ databases">
        <authorList>
            <person name="Baek K."/>
            <person name="Yang S.-J."/>
        </authorList>
    </citation>
    <scope>NUCLEOTIDE SEQUENCE [LARGE SCALE GENOMIC DNA]</scope>
    <source>
        <strain evidence="5">ST58-10</strain>
    </source>
</reference>
<feature type="domain" description="CBS" evidence="3">
    <location>
        <begin position="11"/>
        <end position="69"/>
    </location>
</feature>
<accession>A0A1A9EWU5</accession>
<dbReference type="RefSeq" id="WP_067379487.1">
    <property type="nucleotide sequence ID" value="NZ_CP015839.1"/>
</dbReference>
<keyword evidence="5" id="KW-1185">Reference proteome</keyword>
<evidence type="ECO:0000256" key="1">
    <source>
        <dbReference type="ARBA" id="ARBA00023122"/>
    </source>
</evidence>
<dbReference type="AlphaFoldDB" id="A0A1A9EWU5"/>
<proteinExistence type="predicted"/>
<feature type="domain" description="CBS" evidence="3">
    <location>
        <begin position="79"/>
        <end position="135"/>
    </location>
</feature>
<keyword evidence="1 2" id="KW-0129">CBS domain</keyword>
<dbReference type="KEGG" id="mars:A8C75_06075"/>
<evidence type="ECO:0000256" key="2">
    <source>
        <dbReference type="PROSITE-ProRule" id="PRU00703"/>
    </source>
</evidence>
<dbReference type="InterPro" id="IPR046342">
    <property type="entry name" value="CBS_dom_sf"/>
</dbReference>
<protein>
    <submittedName>
        <fullName evidence="4">CBS domain-containing protein</fullName>
    </submittedName>
</protein>
<dbReference type="PANTHER" id="PTHR43080:SF26">
    <property type="entry name" value="REGULATORY PROTEIN"/>
    <property type="match status" value="1"/>
</dbReference>
<dbReference type="EMBL" id="CP015839">
    <property type="protein sequence ID" value="ANG62101.1"/>
    <property type="molecule type" value="Genomic_DNA"/>
</dbReference>
<dbReference type="Gene3D" id="3.10.580.10">
    <property type="entry name" value="CBS-domain"/>
    <property type="match status" value="1"/>
</dbReference>
<dbReference type="SMART" id="SM00116">
    <property type="entry name" value="CBS"/>
    <property type="match status" value="2"/>
</dbReference>
<dbReference type="CDD" id="cd04629">
    <property type="entry name" value="CBS_pair_bac"/>
    <property type="match status" value="1"/>
</dbReference>
<dbReference type="Proteomes" id="UP000078070">
    <property type="component" value="Chromosome"/>
</dbReference>
<reference evidence="4 5" key="2">
    <citation type="journal article" date="2018" name="Int. J. Syst. Evol. Microbiol.">
        <title>Marinobacterium aestuarii sp. nov., a benzene-degrading marine bacterium isolated from estuary sediment.</title>
        <authorList>
            <person name="Bae S.S."/>
            <person name="Jung J."/>
            <person name="Chung D."/>
            <person name="Baek K."/>
        </authorList>
    </citation>
    <scope>NUCLEOTIDE SEQUENCE [LARGE SCALE GENOMIC DNA]</scope>
    <source>
        <strain evidence="4 5">ST58-10</strain>
    </source>
</reference>
<evidence type="ECO:0000259" key="3">
    <source>
        <dbReference type="PROSITE" id="PS51371"/>
    </source>
</evidence>
<dbReference type="Pfam" id="PF00571">
    <property type="entry name" value="CBS"/>
    <property type="match status" value="2"/>
</dbReference>
<sequence length="135" mass="14993">MLRSVKASDYMARDLVTFTPDTDLFQAIHQLLARKISGAPVVNDEGALVGVLSEVDCLRAILTLTYHEEEFGGKVSQYMSQDICTIEYDADIIKVAETFIKNGMRRLPVVQRGKLIGQISRCDVLRAVEVFALDG</sequence>
<dbReference type="STRING" id="1821621.A8C75_06075"/>
<gene>
    <name evidence="4" type="ORF">A8C75_06075</name>
</gene>
<dbReference type="OrthoDB" id="9790355at2"/>
<evidence type="ECO:0000313" key="4">
    <source>
        <dbReference type="EMBL" id="ANG62101.1"/>
    </source>
</evidence>
<dbReference type="PANTHER" id="PTHR43080">
    <property type="entry name" value="CBS DOMAIN-CONTAINING PROTEIN CBSX3, MITOCHONDRIAL"/>
    <property type="match status" value="1"/>
</dbReference>
<organism evidence="4 5">
    <name type="scientific">Marinobacterium aestuarii</name>
    <dbReference type="NCBI Taxonomy" id="1821621"/>
    <lineage>
        <taxon>Bacteria</taxon>
        <taxon>Pseudomonadati</taxon>
        <taxon>Pseudomonadota</taxon>
        <taxon>Gammaproteobacteria</taxon>
        <taxon>Oceanospirillales</taxon>
        <taxon>Oceanospirillaceae</taxon>
        <taxon>Marinobacterium</taxon>
    </lineage>
</organism>